<dbReference type="InterPro" id="IPR029045">
    <property type="entry name" value="ClpP/crotonase-like_dom_sf"/>
</dbReference>
<comment type="similarity">
    <text evidence="10">Belongs to the AccA family.</text>
</comment>
<evidence type="ECO:0000256" key="7">
    <source>
        <dbReference type="ARBA" id="ARBA00023098"/>
    </source>
</evidence>
<keyword evidence="7 10" id="KW-0443">Lipid metabolism</keyword>
<dbReference type="InterPro" id="IPR011763">
    <property type="entry name" value="COA_CT_C"/>
</dbReference>
<evidence type="ECO:0000256" key="1">
    <source>
        <dbReference type="ARBA" id="ARBA00004956"/>
    </source>
</evidence>
<evidence type="ECO:0000256" key="4">
    <source>
        <dbReference type="ARBA" id="ARBA00022741"/>
    </source>
</evidence>
<dbReference type="GO" id="GO:0003989">
    <property type="term" value="F:acetyl-CoA carboxylase activity"/>
    <property type="evidence" value="ECO:0007669"/>
    <property type="project" value="InterPro"/>
</dbReference>
<evidence type="ECO:0000256" key="3">
    <source>
        <dbReference type="ARBA" id="ARBA00022679"/>
    </source>
</evidence>
<accession>A0A7R6W0Y4</accession>
<evidence type="ECO:0000256" key="6">
    <source>
        <dbReference type="ARBA" id="ARBA00022840"/>
    </source>
</evidence>
<dbReference type="HAMAP" id="MF_00823">
    <property type="entry name" value="AcetylCoA_CT_alpha"/>
    <property type="match status" value="1"/>
</dbReference>
<evidence type="ECO:0000313" key="12">
    <source>
        <dbReference type="EMBL" id="BCG49690.1"/>
    </source>
</evidence>
<dbReference type="PANTHER" id="PTHR42853:SF3">
    <property type="entry name" value="ACETYL-COENZYME A CARBOXYLASE CARBOXYL TRANSFERASE SUBUNIT ALPHA, CHLOROPLASTIC"/>
    <property type="match status" value="1"/>
</dbReference>
<evidence type="ECO:0000256" key="10">
    <source>
        <dbReference type="HAMAP-Rule" id="MF_00823"/>
    </source>
</evidence>
<dbReference type="NCBIfam" id="NF004344">
    <property type="entry name" value="PRK05724.1"/>
    <property type="match status" value="1"/>
</dbReference>
<dbReference type="GO" id="GO:0016743">
    <property type="term" value="F:carboxyl- or carbamoyltransferase activity"/>
    <property type="evidence" value="ECO:0007669"/>
    <property type="project" value="UniProtKB-UniRule"/>
</dbReference>
<dbReference type="RefSeq" id="WP_201329680.1">
    <property type="nucleotide sequence ID" value="NZ_AP023215.1"/>
</dbReference>
<evidence type="ECO:0000256" key="8">
    <source>
        <dbReference type="ARBA" id="ARBA00023160"/>
    </source>
</evidence>
<comment type="subcellular location">
    <subcellularLocation>
        <location evidence="10">Cytoplasm</location>
    </subcellularLocation>
</comment>
<dbReference type="Pfam" id="PF03255">
    <property type="entry name" value="ACCA"/>
    <property type="match status" value="1"/>
</dbReference>
<dbReference type="EMBL" id="AP023215">
    <property type="protein sequence ID" value="BCG49690.1"/>
    <property type="molecule type" value="Genomic_DNA"/>
</dbReference>
<dbReference type="Proteomes" id="UP000595708">
    <property type="component" value="Chromosome"/>
</dbReference>
<evidence type="ECO:0000259" key="11">
    <source>
        <dbReference type="PROSITE" id="PS50989"/>
    </source>
</evidence>
<evidence type="ECO:0000256" key="9">
    <source>
        <dbReference type="ARBA" id="ARBA00049152"/>
    </source>
</evidence>
<dbReference type="NCBIfam" id="TIGR00513">
    <property type="entry name" value="accA"/>
    <property type="match status" value="1"/>
</dbReference>
<dbReference type="AlphaFoldDB" id="A0A7R6W0Y4"/>
<evidence type="ECO:0000313" key="13">
    <source>
        <dbReference type="Proteomes" id="UP000595708"/>
    </source>
</evidence>
<dbReference type="PANTHER" id="PTHR42853">
    <property type="entry name" value="ACETYL-COENZYME A CARBOXYLASE CARBOXYL TRANSFERASE SUBUNIT ALPHA"/>
    <property type="match status" value="1"/>
</dbReference>
<keyword evidence="5 10" id="KW-0276">Fatty acid metabolism</keyword>
<dbReference type="GO" id="GO:0006633">
    <property type="term" value="P:fatty acid biosynthetic process"/>
    <property type="evidence" value="ECO:0007669"/>
    <property type="project" value="UniProtKB-KW"/>
</dbReference>
<dbReference type="GO" id="GO:2001295">
    <property type="term" value="P:malonyl-CoA biosynthetic process"/>
    <property type="evidence" value="ECO:0007669"/>
    <property type="project" value="UniProtKB-UniRule"/>
</dbReference>
<comment type="pathway">
    <text evidence="1 10">Lipid metabolism; malonyl-CoA biosynthesis; malonyl-CoA from acetyl-CoA: step 1/1.</text>
</comment>
<keyword evidence="8 10" id="KW-0275">Fatty acid biosynthesis</keyword>
<organism evidence="12 13">
    <name type="scientific">Candidatus Profftella armatura</name>
    <name type="common">Diaphorina cf. continua</name>
    <dbReference type="NCBI Taxonomy" id="2661583"/>
    <lineage>
        <taxon>Bacteria</taxon>
        <taxon>Pseudomonadati</taxon>
        <taxon>Pseudomonadota</taxon>
        <taxon>Betaproteobacteria</taxon>
        <taxon>Candidatus Profftella</taxon>
    </lineage>
</organism>
<keyword evidence="4 10" id="KW-0547">Nucleotide-binding</keyword>
<keyword evidence="6 10" id="KW-0067">ATP-binding</keyword>
<dbReference type="SUPFAM" id="SSF52096">
    <property type="entry name" value="ClpP/crotonase"/>
    <property type="match status" value="1"/>
</dbReference>
<keyword evidence="10" id="KW-0963">Cytoplasm</keyword>
<reference evidence="12 13" key="1">
    <citation type="journal article" date="2020" name="Genome Biol. Evol.">
        <title>Comparative Genomics Underlines Multiple Roles of Profftella, an Obligate Symbiont of Psyllids: Providing Toxins, Vitamins, and Carotenoids.</title>
        <authorList>
            <person name="Nakabachi A."/>
            <person name="Piel J."/>
            <person name="Malenovsky I."/>
            <person name="Hirose Y."/>
        </authorList>
    </citation>
    <scope>NUCLEOTIDE SEQUENCE [LARGE SCALE GENOMIC DNA]</scope>
    <source>
        <strain evidence="12 13">Dco</strain>
    </source>
</reference>
<dbReference type="Gene3D" id="3.90.226.10">
    <property type="entry name" value="2-enoyl-CoA Hydratase, Chain A, domain 1"/>
    <property type="match status" value="1"/>
</dbReference>
<keyword evidence="3 10" id="KW-0808">Transferase</keyword>
<comment type="subunit">
    <text evidence="10">Acetyl-CoA carboxylase is a heterohexamer composed of biotin carboxyl carrier protein (AccB), biotin carboxylase (AccC) and two subunits each of ACCase subunit alpha (AccA) and ACCase subunit beta (AccD).</text>
</comment>
<dbReference type="KEGG" id="parm:PADco_2700"/>
<dbReference type="GO" id="GO:0009317">
    <property type="term" value="C:acetyl-CoA carboxylase complex"/>
    <property type="evidence" value="ECO:0007669"/>
    <property type="project" value="InterPro"/>
</dbReference>
<comment type="function">
    <text evidence="10">Component of the acetyl coenzyme A carboxylase (ACC) complex. First, biotin carboxylase catalyzes the carboxylation of biotin on its carrier protein (BCCP) and then the CO(2) group is transferred by the carboxyltransferase to acetyl-CoA to form malonyl-CoA.</text>
</comment>
<name>A0A7R6W0Y4_9PROT</name>
<keyword evidence="2 10" id="KW-0444">Lipid biosynthesis</keyword>
<evidence type="ECO:0000256" key="2">
    <source>
        <dbReference type="ARBA" id="ARBA00022516"/>
    </source>
</evidence>
<feature type="domain" description="CoA carboxyltransferase C-terminal" evidence="11">
    <location>
        <begin position="30"/>
        <end position="293"/>
    </location>
</feature>
<comment type="catalytic activity">
    <reaction evidence="9 10">
        <text>N(6)-carboxybiotinyl-L-lysyl-[protein] + acetyl-CoA = N(6)-biotinyl-L-lysyl-[protein] + malonyl-CoA</text>
        <dbReference type="Rhea" id="RHEA:54728"/>
        <dbReference type="Rhea" id="RHEA-COMP:10505"/>
        <dbReference type="Rhea" id="RHEA-COMP:10506"/>
        <dbReference type="ChEBI" id="CHEBI:57288"/>
        <dbReference type="ChEBI" id="CHEBI:57384"/>
        <dbReference type="ChEBI" id="CHEBI:83144"/>
        <dbReference type="ChEBI" id="CHEBI:83145"/>
        <dbReference type="EC" id="2.1.3.15"/>
    </reaction>
</comment>
<proteinExistence type="inferred from homology"/>
<dbReference type="NCBIfam" id="NF041504">
    <property type="entry name" value="AccA_sub"/>
    <property type="match status" value="1"/>
</dbReference>
<protein>
    <recommendedName>
        <fullName evidence="10">Acetyl-coenzyme A carboxylase carboxyl transferase subunit alpha</fullName>
        <shortName evidence="10">ACCase subunit alpha</shortName>
        <shortName evidence="10">Acetyl-CoA carboxylase carboxyltransferase subunit alpha</shortName>
        <ecNumber evidence="10">2.1.3.15</ecNumber>
    </recommendedName>
</protein>
<dbReference type="UniPathway" id="UPA00655">
    <property type="reaction ID" value="UER00711"/>
</dbReference>
<keyword evidence="13" id="KW-1185">Reference proteome</keyword>
<sequence>MKNIFLNFEEPIIKLEKKIEKLRFLKYHSNIDTSKEINNLVKKCKRLTEEIYSKLTPWQISQIARHPKRPYTLDYIREIFTDIHELHGDRNYGDDLSIIGVLARINGESCMVIGHQKGRNINERIMRNFGMTKPEGYRKAVRLMHIAEKFNLPIFTFVDTPGAFPGIDAEERGQSEAIGRSIYVMTKLKVPLITTIIGEGGSGGALAIAVSDITLMLQYAIYSVISPEGCASILWKTSKRAVDAADALGLTADRLKSIGLINKIINEPMGGAHRDIKLMSNILKNTLFDTLNQLKNIKIQDLLNIRYNKLMNYGRFKKINFV</sequence>
<dbReference type="GO" id="GO:0005524">
    <property type="term" value="F:ATP binding"/>
    <property type="evidence" value="ECO:0007669"/>
    <property type="project" value="UniProtKB-KW"/>
</dbReference>
<gene>
    <name evidence="10 12" type="primary">accA</name>
    <name evidence="12" type="ORF">PADco_2700</name>
</gene>
<dbReference type="PRINTS" id="PR01069">
    <property type="entry name" value="ACCCTRFRASEA"/>
</dbReference>
<evidence type="ECO:0000256" key="5">
    <source>
        <dbReference type="ARBA" id="ARBA00022832"/>
    </source>
</evidence>
<dbReference type="PROSITE" id="PS50989">
    <property type="entry name" value="COA_CT_CTER"/>
    <property type="match status" value="1"/>
</dbReference>
<dbReference type="InterPro" id="IPR001095">
    <property type="entry name" value="Acetyl_CoA_COase_a_su"/>
</dbReference>
<dbReference type="EC" id="2.1.3.15" evidence="10"/>